<comment type="caution">
    <text evidence="1">The sequence shown here is derived from an EMBL/GenBank/DDBJ whole genome shotgun (WGS) entry which is preliminary data.</text>
</comment>
<dbReference type="Pfam" id="PF14750">
    <property type="entry name" value="INTS2"/>
    <property type="match status" value="1"/>
</dbReference>
<keyword evidence="3" id="KW-1185">Reference proteome</keyword>
<proteinExistence type="predicted"/>
<protein>
    <submittedName>
        <fullName evidence="1">Uncharacterized protein</fullName>
    </submittedName>
</protein>
<gene>
    <name evidence="1" type="ORF">SeLEV6574_g00463</name>
    <name evidence="2" type="ORF">SeMB42_g01007</name>
</gene>
<organism evidence="1 4">
    <name type="scientific">Synchytrium endobioticum</name>
    <dbReference type="NCBI Taxonomy" id="286115"/>
    <lineage>
        <taxon>Eukaryota</taxon>
        <taxon>Fungi</taxon>
        <taxon>Fungi incertae sedis</taxon>
        <taxon>Chytridiomycota</taxon>
        <taxon>Chytridiomycota incertae sedis</taxon>
        <taxon>Chytridiomycetes</taxon>
        <taxon>Synchytriales</taxon>
        <taxon>Synchytriaceae</taxon>
        <taxon>Synchytrium</taxon>
    </lineage>
</organism>
<dbReference type="VEuPathDB" id="FungiDB:SeMB42_g01007"/>
<accession>A0A507DHQ6</accession>
<dbReference type="Proteomes" id="UP000320475">
    <property type="component" value="Unassembled WGS sequence"/>
</dbReference>
<evidence type="ECO:0000313" key="1">
    <source>
        <dbReference type="EMBL" id="TPX51124.1"/>
    </source>
</evidence>
<dbReference type="Proteomes" id="UP000317494">
    <property type="component" value="Unassembled WGS sequence"/>
</dbReference>
<evidence type="ECO:0000313" key="2">
    <source>
        <dbReference type="EMBL" id="TPX53042.1"/>
    </source>
</evidence>
<dbReference type="PANTHER" id="PTHR28608">
    <property type="entry name" value="INTEGRATOR COMPLEX SUBUNIT 2"/>
    <property type="match status" value="1"/>
</dbReference>
<dbReference type="OrthoDB" id="3363059at2759"/>
<dbReference type="AlphaFoldDB" id="A0A507DHQ6"/>
<evidence type="ECO:0000313" key="3">
    <source>
        <dbReference type="Proteomes" id="UP000317494"/>
    </source>
</evidence>
<dbReference type="GO" id="GO:0034472">
    <property type="term" value="P:snRNA 3'-end processing"/>
    <property type="evidence" value="ECO:0007669"/>
    <property type="project" value="TreeGrafter"/>
</dbReference>
<reference evidence="3 4" key="1">
    <citation type="journal article" date="2019" name="Sci. Rep.">
        <title>Comparative genomics of chytrid fungi reveal insights into the obligate biotrophic and pathogenic lifestyle of Synchytrium endobioticum.</title>
        <authorList>
            <person name="van de Vossenberg B.T.L.H."/>
            <person name="Warris S."/>
            <person name="Nguyen H.D.T."/>
            <person name="van Gent-Pelzer M.P.E."/>
            <person name="Joly D.L."/>
            <person name="van de Geest H.C."/>
            <person name="Bonants P.J.M."/>
            <person name="Smith D.S."/>
            <person name="Levesque C.A."/>
            <person name="van der Lee T.A.J."/>
        </authorList>
    </citation>
    <scope>NUCLEOTIDE SEQUENCE [LARGE SCALE GENOMIC DNA]</scope>
    <source>
        <strain evidence="1 4">LEV6574</strain>
        <strain evidence="2 3">MB42</strain>
    </source>
</reference>
<evidence type="ECO:0000313" key="4">
    <source>
        <dbReference type="Proteomes" id="UP000320475"/>
    </source>
</evidence>
<dbReference type="EMBL" id="QEAM01000008">
    <property type="protein sequence ID" value="TPX51124.1"/>
    <property type="molecule type" value="Genomic_DNA"/>
</dbReference>
<dbReference type="GO" id="GO:0032039">
    <property type="term" value="C:integrator complex"/>
    <property type="evidence" value="ECO:0007669"/>
    <property type="project" value="InterPro"/>
</dbReference>
<name>A0A507DHQ6_9FUNG</name>
<sequence>MASIDLDYVVKGLTSTPALAIPRPQTPSQVCLSVLAELAALSSATRNQPVSTELKRPSHYLKNLPVNETIVVLLTSLRLFNHLIPVKDLVSGVILLPQSYAILSNLISQNPQNFLQICQILVQLHRNEMFAEPTRKVLLYACDISHQRLLRAMFMEAKVLPDLCCYLTLNFIKDQVLFLNTMLDISMAWTLATTDKRPFLSGGALLIREYLPALVESVVEGIQGATHVELKKRLRAICGLVGMFNQPLSERQLDIIMTAISYNASESLGVDNLCFMLICWEQLVRRFTEATTIEMVSLLLQTSQSHITMLICIHIFTDSPMKVAEHLKNHLQMNILISSQTFSKMHDSFRSRLLSVAKLCQRALELRFEDEQVRGQGDSISISLVSQMLAAQMFQRSQVDVGPWMQNVIMNKIALPLHSSLTQLLSLYVEATLTTTFATRIPEIVIAKCFEDTSTGLTPRHVVMLLYLLLHNFSLVSGIRDMHGDLIYAIAGKHPYPMESMDSLSIKRILLHARVHAGGKTFESLYPQLGSLVSSCFPELVEPLSTLREEAAVQNAPILPSPWYAQQILSSNINLKAITSETIRFHLLEVLRQPSVAERALDYLASLTPEALLPYYDVVLNCLLQALPTIDPKSPVWHTFQNIWQRLNRVRAPDIWVKTVGCLSNSPRPLTLSSMIESPQNQVDVDRRVYRRPVLVDILLQILTCLLTAAKSLFRQQIRTMSHPHLHPIDITFVESAIIRFLLEACVSTPEDSGTEDSDLVLQRIRKSVCDYIHSRFVIQPNLDLMKKIHIQSYAMELVPVILKGVPSMHVMDVKLRELYAEAPPQKWPFITELARQLADNNPTARVMALVAQATFPAVDRMAGSLPNYVKYLRETRDLILPAPPSLMAFPGMDYLAPHVLSSLVDLCGIFWDDYNKRISARLNDLDIPLDIDTQIVPRTPRESMDGRTYEFLVRTQRSVRECKARMLELQALPPQKRKKSNR</sequence>
<dbReference type="STRING" id="286115.A0A507DHQ6"/>
<dbReference type="InterPro" id="IPR029321">
    <property type="entry name" value="INTS2"/>
</dbReference>
<dbReference type="EMBL" id="QEAN01000023">
    <property type="protein sequence ID" value="TPX53042.1"/>
    <property type="molecule type" value="Genomic_DNA"/>
</dbReference>
<dbReference type="PANTHER" id="PTHR28608:SF1">
    <property type="entry name" value="INTEGRATOR COMPLEX SUBUNIT 2"/>
    <property type="match status" value="1"/>
</dbReference>